<keyword evidence="3" id="KW-1185">Reference proteome</keyword>
<comment type="caution">
    <text evidence="2">The sequence shown here is derived from an EMBL/GenBank/DDBJ whole genome shotgun (WGS) entry which is preliminary data.</text>
</comment>
<protein>
    <submittedName>
        <fullName evidence="2">DUF5106 domain-containing protein</fullName>
    </submittedName>
</protein>
<dbReference type="SUPFAM" id="SSF52833">
    <property type="entry name" value="Thioredoxin-like"/>
    <property type="match status" value="1"/>
</dbReference>
<dbReference type="Gene3D" id="3.40.30.10">
    <property type="entry name" value="Glutaredoxin"/>
    <property type="match status" value="1"/>
</dbReference>
<dbReference type="Proteomes" id="UP001597393">
    <property type="component" value="Unassembled WGS sequence"/>
</dbReference>
<dbReference type="RefSeq" id="WP_380868145.1">
    <property type="nucleotide sequence ID" value="NZ_JBHUMA010000004.1"/>
</dbReference>
<accession>A0ABW5NJY2</accession>
<dbReference type="PROSITE" id="PS51257">
    <property type="entry name" value="PROKAR_LIPOPROTEIN"/>
    <property type="match status" value="1"/>
</dbReference>
<proteinExistence type="predicted"/>
<dbReference type="InterPro" id="IPR033395">
    <property type="entry name" value="DUF5106"/>
</dbReference>
<name>A0ABW5NJY2_9SPHI</name>
<gene>
    <name evidence="2" type="ORF">ACFSQ3_05160</name>
</gene>
<feature type="domain" description="DUF5106" evidence="1">
    <location>
        <begin position="35"/>
        <end position="145"/>
    </location>
</feature>
<evidence type="ECO:0000259" key="1">
    <source>
        <dbReference type="Pfam" id="PF17127"/>
    </source>
</evidence>
<organism evidence="2 3">
    <name type="scientific">Sphingobacterium corticis</name>
    <dbReference type="NCBI Taxonomy" id="1812823"/>
    <lineage>
        <taxon>Bacteria</taxon>
        <taxon>Pseudomonadati</taxon>
        <taxon>Bacteroidota</taxon>
        <taxon>Sphingobacteriia</taxon>
        <taxon>Sphingobacteriales</taxon>
        <taxon>Sphingobacteriaceae</taxon>
        <taxon>Sphingobacterium</taxon>
    </lineage>
</organism>
<reference evidence="3" key="1">
    <citation type="journal article" date="2019" name="Int. J. Syst. Evol. Microbiol.">
        <title>The Global Catalogue of Microorganisms (GCM) 10K type strain sequencing project: providing services to taxonomists for standard genome sequencing and annotation.</title>
        <authorList>
            <consortium name="The Broad Institute Genomics Platform"/>
            <consortium name="The Broad Institute Genome Sequencing Center for Infectious Disease"/>
            <person name="Wu L."/>
            <person name="Ma J."/>
        </authorList>
    </citation>
    <scope>NUCLEOTIDE SEQUENCE [LARGE SCALE GENOMIC DNA]</scope>
    <source>
        <strain evidence="3">KCTC 42248</strain>
    </source>
</reference>
<dbReference type="Pfam" id="PF17127">
    <property type="entry name" value="DUF5106"/>
    <property type="match status" value="1"/>
</dbReference>
<sequence>MVKSAIVWIFVLATSLMGCGERAKESDQVPTILNYWEAYDFSDTTNFQTPDVGEQAVVDFLDLAQRSEYSNYVEAINNTFDRASKTPTALKYLLDNFERYLYDPNSPMYNEMLYFPVLAFVSKSNLFEEYERARFSERLNLLKRNNPGSKAANFSYQTPDGTKNDLYSQIEIPTLLFFYEPGCGGCADAIDKLHATPEVKSWVERGDVAILAIYATADQKSWEEYQPYIPSYCVNGINLDKSIIGHNLYDLKASPTFYLLDGKKDVVLKDCSLEDAVQLLAESIHAPN</sequence>
<evidence type="ECO:0000313" key="2">
    <source>
        <dbReference type="EMBL" id="MFD2598334.1"/>
    </source>
</evidence>
<evidence type="ECO:0000313" key="3">
    <source>
        <dbReference type="Proteomes" id="UP001597393"/>
    </source>
</evidence>
<dbReference type="EMBL" id="JBHUMA010000004">
    <property type="protein sequence ID" value="MFD2598334.1"/>
    <property type="molecule type" value="Genomic_DNA"/>
</dbReference>
<dbReference type="InterPro" id="IPR036249">
    <property type="entry name" value="Thioredoxin-like_sf"/>
</dbReference>